<protein>
    <recommendedName>
        <fullName evidence="2">RBR-type E3 ubiquitin transferase</fullName>
        <ecNumber evidence="2">2.3.2.31</ecNumber>
    </recommendedName>
</protein>
<keyword evidence="8" id="KW-0862">Zinc</keyword>
<evidence type="ECO:0000256" key="4">
    <source>
        <dbReference type="ARBA" id="ARBA00022723"/>
    </source>
</evidence>
<dbReference type="PROSITE" id="PS51873">
    <property type="entry name" value="TRIAD"/>
    <property type="match status" value="1"/>
</dbReference>
<dbReference type="GO" id="GO:0061630">
    <property type="term" value="F:ubiquitin protein ligase activity"/>
    <property type="evidence" value="ECO:0007669"/>
    <property type="project" value="UniProtKB-EC"/>
</dbReference>
<dbReference type="Proteomes" id="UP000178129">
    <property type="component" value="Unassembled WGS sequence"/>
</dbReference>
<proteinExistence type="predicted"/>
<gene>
    <name evidence="10" type="ORF">RCO7_03382</name>
</gene>
<evidence type="ECO:0000313" key="11">
    <source>
        <dbReference type="Proteomes" id="UP000178129"/>
    </source>
</evidence>
<evidence type="ECO:0000256" key="3">
    <source>
        <dbReference type="ARBA" id="ARBA00022679"/>
    </source>
</evidence>
<evidence type="ECO:0000256" key="7">
    <source>
        <dbReference type="ARBA" id="ARBA00022786"/>
    </source>
</evidence>
<dbReference type="AlphaFoldDB" id="A0A1E1L789"/>
<dbReference type="InParanoid" id="A0A1E1L789"/>
<dbReference type="Pfam" id="PF01485">
    <property type="entry name" value="IBR"/>
    <property type="match status" value="2"/>
</dbReference>
<sequence length="455" mass="51971">MDVFSSMDSETVLLILQLQIEDSNELFSSCEGKGKGIEGVLSDTQVAVRLYHEELQRSATIIKDRNMTRSLARACLTDGNMLVFSYSQEQQESRDRRVALRLGGVPAPRVITDGPARDEDELDDDVLERLNALYICAAGNDLDSDSHSEDNAMALVPYHSTSSSNAETSTWAASRKSRAPKHHCTACRDTFSFCELSRAPCTHEYCRSCLQDLFITSMTDDTLFPPRCCRQPITPSMSIRIYLTTKIVDDYEAKKVEFDTPNRTYCSNPLCSSFIRTNCVVEERASCQVCQVVTCTICKGTAHDGDCPEDEALNLVLETARQNEWQRCYNCNRLVELATGCNHITCTCRAEFCYKCGERWKTCQCAQWDEHRLYARTEVVVARRAAVHQPPEQREARFAAVMQDLVERHECDHNSWRWVRGPHECEECRHDLPDYIFECQQCHIQACNRCRRNRL</sequence>
<keyword evidence="4" id="KW-0479">Metal-binding</keyword>
<keyword evidence="7" id="KW-0833">Ubl conjugation pathway</keyword>
<dbReference type="SUPFAM" id="SSF57850">
    <property type="entry name" value="RING/U-box"/>
    <property type="match status" value="2"/>
</dbReference>
<keyword evidence="6" id="KW-0863">Zinc-finger</keyword>
<keyword evidence="5" id="KW-0677">Repeat</keyword>
<dbReference type="GO" id="GO:0008270">
    <property type="term" value="F:zinc ion binding"/>
    <property type="evidence" value="ECO:0007669"/>
    <property type="project" value="UniProtKB-KW"/>
</dbReference>
<dbReference type="Gene3D" id="1.20.120.1750">
    <property type="match status" value="1"/>
</dbReference>
<evidence type="ECO:0000256" key="2">
    <source>
        <dbReference type="ARBA" id="ARBA00012251"/>
    </source>
</evidence>
<comment type="caution">
    <text evidence="10">The sequence shown here is derived from an EMBL/GenBank/DDBJ whole genome shotgun (WGS) entry which is preliminary data.</text>
</comment>
<organism evidence="10 11">
    <name type="scientific">Rhynchosporium graminicola</name>
    <dbReference type="NCBI Taxonomy" id="2792576"/>
    <lineage>
        <taxon>Eukaryota</taxon>
        <taxon>Fungi</taxon>
        <taxon>Dikarya</taxon>
        <taxon>Ascomycota</taxon>
        <taxon>Pezizomycotina</taxon>
        <taxon>Leotiomycetes</taxon>
        <taxon>Helotiales</taxon>
        <taxon>Ploettnerulaceae</taxon>
        <taxon>Rhynchosporium</taxon>
    </lineage>
</organism>
<accession>A0A1E1L789</accession>
<dbReference type="GO" id="GO:0016567">
    <property type="term" value="P:protein ubiquitination"/>
    <property type="evidence" value="ECO:0007669"/>
    <property type="project" value="InterPro"/>
</dbReference>
<dbReference type="EMBL" id="FJUW01000038">
    <property type="protein sequence ID" value="CZT06418.1"/>
    <property type="molecule type" value="Genomic_DNA"/>
</dbReference>
<dbReference type="CDD" id="cd20335">
    <property type="entry name" value="BRcat_RBR"/>
    <property type="match status" value="1"/>
</dbReference>
<keyword evidence="11" id="KW-1185">Reference proteome</keyword>
<feature type="domain" description="RING-type" evidence="9">
    <location>
        <begin position="180"/>
        <end position="375"/>
    </location>
</feature>
<dbReference type="EC" id="2.3.2.31" evidence="2"/>
<dbReference type="CDD" id="cd22584">
    <property type="entry name" value="Rcat_RBR_unk"/>
    <property type="match status" value="1"/>
</dbReference>
<evidence type="ECO:0000256" key="6">
    <source>
        <dbReference type="ARBA" id="ARBA00022771"/>
    </source>
</evidence>
<dbReference type="InterPro" id="IPR017907">
    <property type="entry name" value="Znf_RING_CS"/>
</dbReference>
<dbReference type="STRING" id="914237.A0A1E1L789"/>
<keyword evidence="3" id="KW-0808">Transferase</keyword>
<dbReference type="InterPro" id="IPR044066">
    <property type="entry name" value="TRIAD_supradom"/>
</dbReference>
<dbReference type="PROSITE" id="PS00518">
    <property type="entry name" value="ZF_RING_1"/>
    <property type="match status" value="1"/>
</dbReference>
<dbReference type="PANTHER" id="PTHR11685">
    <property type="entry name" value="RBR FAMILY RING FINGER AND IBR DOMAIN-CONTAINING"/>
    <property type="match status" value="1"/>
</dbReference>
<dbReference type="InterPro" id="IPR002867">
    <property type="entry name" value="IBR_dom"/>
</dbReference>
<dbReference type="InterPro" id="IPR031127">
    <property type="entry name" value="E3_UB_ligase_RBR"/>
</dbReference>
<evidence type="ECO:0000256" key="5">
    <source>
        <dbReference type="ARBA" id="ARBA00022737"/>
    </source>
</evidence>
<evidence type="ECO:0000256" key="8">
    <source>
        <dbReference type="ARBA" id="ARBA00022833"/>
    </source>
</evidence>
<comment type="catalytic activity">
    <reaction evidence="1">
        <text>[E2 ubiquitin-conjugating enzyme]-S-ubiquitinyl-L-cysteine + [acceptor protein]-L-lysine = [E2 ubiquitin-conjugating enzyme]-L-cysteine + [acceptor protein]-N(6)-ubiquitinyl-L-lysine.</text>
        <dbReference type="EC" id="2.3.2.31"/>
    </reaction>
</comment>
<name>A0A1E1L789_9HELO</name>
<evidence type="ECO:0000259" key="9">
    <source>
        <dbReference type="PROSITE" id="PS51873"/>
    </source>
</evidence>
<reference evidence="11" key="1">
    <citation type="submission" date="2016-03" db="EMBL/GenBank/DDBJ databases">
        <authorList>
            <person name="Ploux O."/>
        </authorList>
    </citation>
    <scope>NUCLEOTIDE SEQUENCE [LARGE SCALE GENOMIC DNA]</scope>
    <source>
        <strain evidence="11">UK7</strain>
    </source>
</reference>
<evidence type="ECO:0000256" key="1">
    <source>
        <dbReference type="ARBA" id="ARBA00001798"/>
    </source>
</evidence>
<dbReference type="SMART" id="SM00647">
    <property type="entry name" value="IBR"/>
    <property type="match status" value="2"/>
</dbReference>
<evidence type="ECO:0000313" key="10">
    <source>
        <dbReference type="EMBL" id="CZT06418.1"/>
    </source>
</evidence>